<proteinExistence type="predicted"/>
<accession>A0ACB8FFT8</accession>
<dbReference type="EMBL" id="CM037617">
    <property type="protein sequence ID" value="KAH8004184.1"/>
    <property type="molecule type" value="Genomic_DNA"/>
</dbReference>
<dbReference type="Proteomes" id="UP000827872">
    <property type="component" value="Linkage Group LG04"/>
</dbReference>
<organism evidence="1 2">
    <name type="scientific">Sphaerodactylus townsendi</name>
    <dbReference type="NCBI Taxonomy" id="933632"/>
    <lineage>
        <taxon>Eukaryota</taxon>
        <taxon>Metazoa</taxon>
        <taxon>Chordata</taxon>
        <taxon>Craniata</taxon>
        <taxon>Vertebrata</taxon>
        <taxon>Euteleostomi</taxon>
        <taxon>Lepidosauria</taxon>
        <taxon>Squamata</taxon>
        <taxon>Bifurcata</taxon>
        <taxon>Gekkota</taxon>
        <taxon>Sphaerodactylidae</taxon>
        <taxon>Sphaerodactylus</taxon>
    </lineage>
</organism>
<sequence length="538" mass="59457">MPATTSWGLRPAAVLILGLIFTVGMVSRFLSVQQSNSKAAPPPPIGVKSAQTPSPEAEEMQKLLLLLEWPAPPWDAQAFPSSTSPEKSCYQLWYPQHNYTVGDTLRVWLEARDHRGQPKHYGGDFFRAKAHSPELKASVAGTVQDHGNGTYALTFPLLWAGAVQVSVRLIHSSEAVALLRHVRHSHPSTVAFWGYYEKPGQPGSEERTECNIHPLPGPNCQYADAGTGERWFCARPQHLPCNTLVHHSAGRYKPVVSNAEKAFLDGAVTDRTVPGNVTTIQVLPGAHLMASPPPRLCLPGLNSTHPPGFYYRDVWVSLRCAGRTFPTADLALGCLRGKIVHMMGDSTLRQWWEYLVAFIPSLKHIDLHGTYQSGPLLAVEPAQGLVLRWRAHGIPLRTQKTKIADLHYVANELNALGGGPQVVVVFTLWAHFTTFPTELYIRRLRSVRQAVAQLLARSPSTTIVIKTANTGYKSVYGSDWLSMQLDSILHAMFDGMRVAVVDAWAMTSCHYLPDNIHPGKPVIRNEVDSFLSYVCPKD</sequence>
<gene>
    <name evidence="1" type="ORF">K3G42_004370</name>
</gene>
<reference evidence="1" key="1">
    <citation type="submission" date="2021-08" db="EMBL/GenBank/DDBJ databases">
        <title>The first chromosome-level gecko genome reveals the dynamic sex chromosomes of Neotropical dwarf geckos (Sphaerodactylidae: Sphaerodactylus).</title>
        <authorList>
            <person name="Pinto B.J."/>
            <person name="Keating S.E."/>
            <person name="Gamble T."/>
        </authorList>
    </citation>
    <scope>NUCLEOTIDE SEQUENCE</scope>
    <source>
        <strain evidence="1">TG3544</strain>
    </source>
</reference>
<evidence type="ECO:0000313" key="1">
    <source>
        <dbReference type="EMBL" id="KAH8004184.1"/>
    </source>
</evidence>
<keyword evidence="2" id="KW-1185">Reference proteome</keyword>
<comment type="caution">
    <text evidence="1">The sequence shown here is derived from an EMBL/GenBank/DDBJ whole genome shotgun (WGS) entry which is preliminary data.</text>
</comment>
<name>A0ACB8FFT8_9SAUR</name>
<evidence type="ECO:0000313" key="2">
    <source>
        <dbReference type="Proteomes" id="UP000827872"/>
    </source>
</evidence>
<protein>
    <submittedName>
        <fullName evidence="1">Uncharacterized protein</fullName>
    </submittedName>
</protein>